<dbReference type="PANTHER" id="PTHR32361">
    <property type="entry name" value="FERRIC/CUPRIC REDUCTASE TRANSMEMBRANE COMPONENT"/>
    <property type="match status" value="1"/>
</dbReference>
<sequence length="145" mass="16630">MIYGYNTCTSHVRRLHLVWQVEAADEMTAALTLINNLLEDDIMDEGYILHISIYIRNGLGQNKFPLGQHERVYLYQGVPDFEDIISLEASGDKIERLPNVRDKQGQTLVMVSAADEIRDHIRKTVQGYLHQGVKLSELEYQPNTD</sequence>
<keyword evidence="1" id="KW-0813">Transport</keyword>
<accession>A0ABR4H9C1</accession>
<keyword evidence="3" id="KW-1185">Reference proteome</keyword>
<dbReference type="InterPro" id="IPR051410">
    <property type="entry name" value="Ferric/Cupric_Reductase"/>
</dbReference>
<dbReference type="PANTHER" id="PTHR32361:SF26">
    <property type="entry name" value="FAD-BINDING 8 DOMAIN-CONTAINING PROTEIN-RELATED"/>
    <property type="match status" value="1"/>
</dbReference>
<gene>
    <name evidence="2" type="ORF">BDW59DRAFT_167896</name>
</gene>
<protein>
    <submittedName>
        <fullName evidence="2">Uncharacterized protein</fullName>
    </submittedName>
</protein>
<proteinExistence type="predicted"/>
<dbReference type="Gene3D" id="3.40.50.80">
    <property type="entry name" value="Nucleotide-binding domain of ferredoxin-NADP reductase (FNR) module"/>
    <property type="match status" value="1"/>
</dbReference>
<evidence type="ECO:0000313" key="2">
    <source>
        <dbReference type="EMBL" id="KAL2812036.1"/>
    </source>
</evidence>
<evidence type="ECO:0000256" key="1">
    <source>
        <dbReference type="ARBA" id="ARBA00022448"/>
    </source>
</evidence>
<dbReference type="InterPro" id="IPR039261">
    <property type="entry name" value="FNR_nucleotide-bd"/>
</dbReference>
<dbReference type="Proteomes" id="UP001610335">
    <property type="component" value="Unassembled WGS sequence"/>
</dbReference>
<reference evidence="2 3" key="1">
    <citation type="submission" date="2024-07" db="EMBL/GenBank/DDBJ databases">
        <title>Section-level genome sequencing and comparative genomics of Aspergillus sections Usti and Cavernicolus.</title>
        <authorList>
            <consortium name="Lawrence Berkeley National Laboratory"/>
            <person name="Nybo J.L."/>
            <person name="Vesth T.C."/>
            <person name="Theobald S."/>
            <person name="Frisvad J.C."/>
            <person name="Larsen T.O."/>
            <person name="Kjaerboelling I."/>
            <person name="Rothschild-Mancinelli K."/>
            <person name="Lyhne E.K."/>
            <person name="Kogle M.E."/>
            <person name="Barry K."/>
            <person name="Clum A."/>
            <person name="Na H."/>
            <person name="Ledsgaard L."/>
            <person name="Lin J."/>
            <person name="Lipzen A."/>
            <person name="Kuo A."/>
            <person name="Riley R."/>
            <person name="Mondo S."/>
            <person name="LaButti K."/>
            <person name="Haridas S."/>
            <person name="Pangalinan J."/>
            <person name="Salamov A.A."/>
            <person name="Simmons B.A."/>
            <person name="Magnuson J.K."/>
            <person name="Chen J."/>
            <person name="Drula E."/>
            <person name="Henrissat B."/>
            <person name="Wiebenga A."/>
            <person name="Lubbers R.J."/>
            <person name="Gomes A.C."/>
            <person name="Makela M.R."/>
            <person name="Stajich J."/>
            <person name="Grigoriev I.V."/>
            <person name="Mortensen U.H."/>
            <person name="De vries R.P."/>
            <person name="Baker S.E."/>
            <person name="Andersen M.R."/>
        </authorList>
    </citation>
    <scope>NUCLEOTIDE SEQUENCE [LARGE SCALE GENOMIC DNA]</scope>
    <source>
        <strain evidence="2 3">CBS 600.67</strain>
    </source>
</reference>
<comment type="caution">
    <text evidence="2">The sequence shown here is derived from an EMBL/GenBank/DDBJ whole genome shotgun (WGS) entry which is preliminary data.</text>
</comment>
<organism evidence="2 3">
    <name type="scientific">Aspergillus cavernicola</name>
    <dbReference type="NCBI Taxonomy" id="176166"/>
    <lineage>
        <taxon>Eukaryota</taxon>
        <taxon>Fungi</taxon>
        <taxon>Dikarya</taxon>
        <taxon>Ascomycota</taxon>
        <taxon>Pezizomycotina</taxon>
        <taxon>Eurotiomycetes</taxon>
        <taxon>Eurotiomycetidae</taxon>
        <taxon>Eurotiales</taxon>
        <taxon>Aspergillaceae</taxon>
        <taxon>Aspergillus</taxon>
        <taxon>Aspergillus subgen. Nidulantes</taxon>
    </lineage>
</organism>
<dbReference type="EMBL" id="JBFXLS010000200">
    <property type="protein sequence ID" value="KAL2812036.1"/>
    <property type="molecule type" value="Genomic_DNA"/>
</dbReference>
<evidence type="ECO:0000313" key="3">
    <source>
        <dbReference type="Proteomes" id="UP001610335"/>
    </source>
</evidence>
<name>A0ABR4H9C1_9EURO</name>